<accession>B0LJ43</accession>
<dbReference type="SUPFAM" id="SSF47336">
    <property type="entry name" value="ACP-like"/>
    <property type="match status" value="1"/>
</dbReference>
<dbReference type="InterPro" id="IPR009081">
    <property type="entry name" value="PP-bd_ACP"/>
</dbReference>
<organism evidence="2">
    <name type="scientific">Streptomyces sanglieri</name>
    <dbReference type="NCBI Taxonomy" id="193460"/>
    <lineage>
        <taxon>Bacteria</taxon>
        <taxon>Bacillati</taxon>
        <taxon>Actinomycetota</taxon>
        <taxon>Actinomycetes</taxon>
        <taxon>Kitasatosporales</taxon>
        <taxon>Streptomycetaceae</taxon>
        <taxon>Streptomyces</taxon>
    </lineage>
</organism>
<reference evidence="2" key="1">
    <citation type="submission" date="2007-09" db="EMBL/GenBank/DDBJ databases">
        <authorList>
            <person name="Zhang X.J."/>
            <person name="Alemany L.B."/>
            <person name="Fiedler H.-P."/>
            <person name="Goodfellow M."/>
            <person name="Parry R.J."/>
        </authorList>
    </citation>
    <scope>NUCLEOTIDE SEQUENCE</scope>
    <source>
        <strain evidence="2">AK 623</strain>
    </source>
</reference>
<reference evidence="2" key="2">
    <citation type="journal article" date="2008" name="Antimicrob. Agents Chemother.">
        <title>Biosynthetic investigations of lactonamycin and lactonamycin z: cloning of the biosynthetic gene clusters and discovery of an unusual starter unit.</title>
        <authorList>
            <person name="Zhang X."/>
            <person name="Alemany L.B."/>
            <person name="Fiedler H.P."/>
            <person name="Goodfellow M."/>
            <person name="Parry R.J."/>
        </authorList>
    </citation>
    <scope>NUCLEOTIDE SEQUENCE</scope>
    <source>
        <strain evidence="2">AK 623</strain>
    </source>
</reference>
<dbReference type="Gene3D" id="1.10.1200.10">
    <property type="entry name" value="ACP-like"/>
    <property type="match status" value="1"/>
</dbReference>
<dbReference type="PROSITE" id="PS50075">
    <property type="entry name" value="CARRIER"/>
    <property type="match status" value="1"/>
</dbReference>
<dbReference type="InterPro" id="IPR036736">
    <property type="entry name" value="ACP-like_sf"/>
</dbReference>
<dbReference type="EMBL" id="EU147299">
    <property type="protein sequence ID" value="ABX71143.1"/>
    <property type="molecule type" value="Genomic_DNA"/>
</dbReference>
<gene>
    <name evidence="2" type="primary">lcz26</name>
</gene>
<evidence type="ECO:0000313" key="2">
    <source>
        <dbReference type="EMBL" id="ABX71143.1"/>
    </source>
</evidence>
<feature type="domain" description="Carrier" evidence="1">
    <location>
        <begin position="5"/>
        <end position="82"/>
    </location>
</feature>
<name>B0LJ43_9ACTN</name>
<sequence length="83" mass="8723">MASAGISRSVLRDILTTHIGLDPETIDGAGGASLADLGVDSIGFIELQKAVEEQYGTELPDDAQAWSLDGILDHLNSSLRRAS</sequence>
<protein>
    <submittedName>
        <fullName evidence="2">Lcz26</fullName>
    </submittedName>
</protein>
<evidence type="ECO:0000259" key="1">
    <source>
        <dbReference type="PROSITE" id="PS50075"/>
    </source>
</evidence>
<proteinExistence type="predicted"/>
<dbReference type="Pfam" id="PF00550">
    <property type="entry name" value="PP-binding"/>
    <property type="match status" value="1"/>
</dbReference>
<dbReference type="AlphaFoldDB" id="B0LJ43"/>